<sequence>MEFEVAKVNSNKCTHDNSINVIIPEELQVCCNSKKDTDTRCLNYEQILFRKYSTTMVNGTIMNMDNNSYDPLVENAQLTMFCETRSERTSRRIRSEISLFHYHDRHRRIIIRQVTRRKKGS</sequence>
<gene>
    <name evidence="1" type="ORF">MBJ925_LOCUS13515</name>
</gene>
<proteinExistence type="predicted"/>
<dbReference type="AlphaFoldDB" id="A0A816PVU7"/>
<organism evidence="1 2">
    <name type="scientific">Rotaria magnacalcarata</name>
    <dbReference type="NCBI Taxonomy" id="392030"/>
    <lineage>
        <taxon>Eukaryota</taxon>
        <taxon>Metazoa</taxon>
        <taxon>Spiralia</taxon>
        <taxon>Gnathifera</taxon>
        <taxon>Rotifera</taxon>
        <taxon>Eurotatoria</taxon>
        <taxon>Bdelloidea</taxon>
        <taxon>Philodinida</taxon>
        <taxon>Philodinidae</taxon>
        <taxon>Rotaria</taxon>
    </lineage>
</organism>
<comment type="caution">
    <text evidence="1">The sequence shown here is derived from an EMBL/GenBank/DDBJ whole genome shotgun (WGS) entry which is preliminary data.</text>
</comment>
<protein>
    <submittedName>
        <fullName evidence="1">Uncharacterized protein</fullName>
    </submittedName>
</protein>
<evidence type="ECO:0000313" key="1">
    <source>
        <dbReference type="EMBL" id="CAF2053219.1"/>
    </source>
</evidence>
<reference evidence="1" key="1">
    <citation type="submission" date="2021-02" db="EMBL/GenBank/DDBJ databases">
        <authorList>
            <person name="Nowell W R."/>
        </authorList>
    </citation>
    <scope>NUCLEOTIDE SEQUENCE</scope>
</reference>
<accession>A0A816PVU7</accession>
<evidence type="ECO:0000313" key="2">
    <source>
        <dbReference type="Proteomes" id="UP000663824"/>
    </source>
</evidence>
<dbReference type="Proteomes" id="UP000663824">
    <property type="component" value="Unassembled WGS sequence"/>
</dbReference>
<dbReference type="EMBL" id="CAJNRE010006204">
    <property type="protein sequence ID" value="CAF2053219.1"/>
    <property type="molecule type" value="Genomic_DNA"/>
</dbReference>
<name>A0A816PVU7_9BILA</name>